<accession>A0A8C8SGI4</accession>
<evidence type="ECO:0000256" key="5">
    <source>
        <dbReference type="ARBA" id="ARBA00022833"/>
    </source>
</evidence>
<reference evidence="7" key="1">
    <citation type="submission" date="2025-08" db="UniProtKB">
        <authorList>
            <consortium name="Ensembl"/>
        </authorList>
    </citation>
    <scope>IDENTIFICATION</scope>
</reference>
<organism evidence="7 8">
    <name type="scientific">Pelusios castaneus</name>
    <name type="common">West African mud turtle</name>
    <dbReference type="NCBI Taxonomy" id="367368"/>
    <lineage>
        <taxon>Eukaryota</taxon>
        <taxon>Metazoa</taxon>
        <taxon>Chordata</taxon>
        <taxon>Craniata</taxon>
        <taxon>Vertebrata</taxon>
        <taxon>Euteleostomi</taxon>
        <taxon>Archelosauria</taxon>
        <taxon>Testudinata</taxon>
        <taxon>Testudines</taxon>
        <taxon>Pleurodira</taxon>
        <taxon>Pelomedusidae</taxon>
        <taxon>Pelusios</taxon>
    </lineage>
</organism>
<dbReference type="Proteomes" id="UP000694393">
    <property type="component" value="Unplaced"/>
</dbReference>
<keyword evidence="3" id="KW-0479">Metal-binding</keyword>
<comment type="cofactor">
    <cofactor evidence="1">
        <name>Zn(2+)</name>
        <dbReference type="ChEBI" id="CHEBI:29105"/>
    </cofactor>
</comment>
<evidence type="ECO:0000313" key="8">
    <source>
        <dbReference type="Proteomes" id="UP000694393"/>
    </source>
</evidence>
<dbReference type="GO" id="GO:0005634">
    <property type="term" value="C:nucleus"/>
    <property type="evidence" value="ECO:0007669"/>
    <property type="project" value="TreeGrafter"/>
</dbReference>
<evidence type="ECO:0000256" key="3">
    <source>
        <dbReference type="ARBA" id="ARBA00022723"/>
    </source>
</evidence>
<dbReference type="InterPro" id="IPR016193">
    <property type="entry name" value="Cytidine_deaminase-like"/>
</dbReference>
<evidence type="ECO:0000256" key="1">
    <source>
        <dbReference type="ARBA" id="ARBA00001947"/>
    </source>
</evidence>
<evidence type="ECO:0000256" key="2">
    <source>
        <dbReference type="ARBA" id="ARBA00006576"/>
    </source>
</evidence>
<dbReference type="GO" id="GO:0005737">
    <property type="term" value="C:cytoplasm"/>
    <property type="evidence" value="ECO:0007669"/>
    <property type="project" value="TreeGrafter"/>
</dbReference>
<keyword evidence="4" id="KW-0378">Hydrolase</keyword>
<dbReference type="InterPro" id="IPR002125">
    <property type="entry name" value="CMP_dCMP_dom"/>
</dbReference>
<evidence type="ECO:0000259" key="6">
    <source>
        <dbReference type="PROSITE" id="PS51747"/>
    </source>
</evidence>
<dbReference type="InterPro" id="IPR050610">
    <property type="entry name" value="APOBEC_Cyt_Deaminase"/>
</dbReference>
<dbReference type="GO" id="GO:0016554">
    <property type="term" value="P:cytidine to uridine editing"/>
    <property type="evidence" value="ECO:0007669"/>
    <property type="project" value="TreeGrafter"/>
</dbReference>
<dbReference type="GO" id="GO:0003723">
    <property type="term" value="F:RNA binding"/>
    <property type="evidence" value="ECO:0007669"/>
    <property type="project" value="TreeGrafter"/>
</dbReference>
<evidence type="ECO:0000313" key="7">
    <source>
        <dbReference type="Ensembl" id="ENSPCEP00000020559.1"/>
    </source>
</evidence>
<keyword evidence="8" id="KW-1185">Reference proteome</keyword>
<feature type="domain" description="CMP/dCMP-type deaminase" evidence="6">
    <location>
        <begin position="39"/>
        <end position="142"/>
    </location>
</feature>
<dbReference type="Ensembl" id="ENSPCET00000021271.1">
    <property type="protein sequence ID" value="ENSPCEP00000020559.1"/>
    <property type="gene ID" value="ENSPCEG00000015891.1"/>
</dbReference>
<dbReference type="PROSITE" id="PS51747">
    <property type="entry name" value="CYT_DCMP_DEAMINASES_2"/>
    <property type="match status" value="1"/>
</dbReference>
<dbReference type="AlphaFoldDB" id="A0A8C8SGI4"/>
<name>A0A8C8SGI4_9SAUR</name>
<dbReference type="PANTHER" id="PTHR13857">
    <property type="entry name" value="MRNA EDITING ENZYME"/>
    <property type="match status" value="1"/>
</dbReference>
<evidence type="ECO:0000256" key="4">
    <source>
        <dbReference type="ARBA" id="ARBA00022801"/>
    </source>
</evidence>
<comment type="similarity">
    <text evidence="2">Belongs to the cytidine and deoxycytidylate deaminase family.</text>
</comment>
<dbReference type="InterPro" id="IPR016192">
    <property type="entry name" value="APOBEC/CMP_deaminase_Zn-bd"/>
</dbReference>
<dbReference type="GO" id="GO:0008270">
    <property type="term" value="F:zinc ion binding"/>
    <property type="evidence" value="ECO:0007669"/>
    <property type="project" value="InterPro"/>
</dbReference>
<proteinExistence type="inferred from homology"/>
<dbReference type="PANTHER" id="PTHR13857:SF26">
    <property type="entry name" value="C-U-EDITING ENZYME APOBEC-1"/>
    <property type="match status" value="1"/>
</dbReference>
<dbReference type="Gene3D" id="3.40.140.10">
    <property type="entry name" value="Cytidine Deaminase, domain 2"/>
    <property type="match status" value="1"/>
</dbReference>
<dbReference type="GO" id="GO:0004126">
    <property type="term" value="F:cytidine deaminase activity"/>
    <property type="evidence" value="ECO:0007669"/>
    <property type="project" value="TreeGrafter"/>
</dbReference>
<sequence length="235" mass="28109">LPRHHGPVPGPPMTPWNLFRFRWKISQKAFRKNYDPSILPRETYLLYEIKWSYGRRPWQRWFCSTSREHVEMYFLNDVHEKLKNNPSAHCTITCYMSWSPCGYCCEDIMDFLWEWPNVNLVIYVARLYWHQNKFNRQGLRNLESFGVPIKVMNLPDYSYCWRTLVNNENSSEEDYWPMYLAPWIMLYSLELQTILQVSRTVGSGKVHPEMNHSHMQKPVSVLEISLASFGLSFVL</sequence>
<dbReference type="SUPFAM" id="SSF53927">
    <property type="entry name" value="Cytidine deaminase-like"/>
    <property type="match status" value="1"/>
</dbReference>
<dbReference type="Pfam" id="PF18750">
    <property type="entry name" value="SNAD4"/>
    <property type="match status" value="1"/>
</dbReference>
<dbReference type="PROSITE" id="PS00903">
    <property type="entry name" value="CYT_DCMP_DEAMINASES_1"/>
    <property type="match status" value="1"/>
</dbReference>
<reference evidence="7" key="2">
    <citation type="submission" date="2025-09" db="UniProtKB">
        <authorList>
            <consortium name="Ensembl"/>
        </authorList>
    </citation>
    <scope>IDENTIFICATION</scope>
</reference>
<protein>
    <recommendedName>
        <fullName evidence="6">CMP/dCMP-type deaminase domain-containing protein</fullName>
    </recommendedName>
</protein>
<keyword evidence="5" id="KW-0862">Zinc</keyword>